<evidence type="ECO:0000256" key="5">
    <source>
        <dbReference type="ARBA" id="ARBA00022771"/>
    </source>
</evidence>
<proteinExistence type="inferred from homology"/>
<feature type="binding site" evidence="12">
    <location>
        <position position="597"/>
    </location>
    <ligand>
        <name>Zn(2+)</name>
        <dbReference type="ChEBI" id="CHEBI:29105"/>
    </ligand>
</feature>
<dbReference type="SUPFAM" id="SSF57667">
    <property type="entry name" value="beta-beta-alpha zinc fingers"/>
    <property type="match status" value="9"/>
</dbReference>
<evidence type="ECO:0000256" key="12">
    <source>
        <dbReference type="PROSITE-ProRule" id="PRU01263"/>
    </source>
</evidence>
<dbReference type="PROSITE" id="PS50157">
    <property type="entry name" value="ZINC_FINGER_C2H2_2"/>
    <property type="match status" value="15"/>
</dbReference>
<evidence type="ECO:0000256" key="7">
    <source>
        <dbReference type="ARBA" id="ARBA00023015"/>
    </source>
</evidence>
<comment type="subcellular location">
    <subcellularLocation>
        <location evidence="1">Nucleus</location>
    </subcellularLocation>
</comment>
<dbReference type="Pfam" id="PF13912">
    <property type="entry name" value="zf-C2H2_6"/>
    <property type="match status" value="2"/>
</dbReference>
<evidence type="ECO:0000259" key="14">
    <source>
        <dbReference type="PROSITE" id="PS51915"/>
    </source>
</evidence>
<dbReference type="SUPFAM" id="SSF57716">
    <property type="entry name" value="Glucocorticoid receptor-like (DNA-binding domain)"/>
    <property type="match status" value="2"/>
</dbReference>
<keyword evidence="8" id="KW-0238">DNA-binding</keyword>
<organism evidence="15 16">
    <name type="scientific">Sitophilus oryzae</name>
    <name type="common">Rice weevil</name>
    <name type="synonym">Curculio oryzae</name>
    <dbReference type="NCBI Taxonomy" id="7048"/>
    <lineage>
        <taxon>Eukaryota</taxon>
        <taxon>Metazoa</taxon>
        <taxon>Ecdysozoa</taxon>
        <taxon>Arthropoda</taxon>
        <taxon>Hexapoda</taxon>
        <taxon>Insecta</taxon>
        <taxon>Pterygota</taxon>
        <taxon>Neoptera</taxon>
        <taxon>Endopterygota</taxon>
        <taxon>Coleoptera</taxon>
        <taxon>Polyphaga</taxon>
        <taxon>Cucujiformia</taxon>
        <taxon>Curculionidae</taxon>
        <taxon>Dryophthorinae</taxon>
        <taxon>Sitophilus</taxon>
    </lineage>
</organism>
<dbReference type="PROSITE" id="PS51915">
    <property type="entry name" value="ZAD"/>
    <property type="match status" value="2"/>
</dbReference>
<dbReference type="Proteomes" id="UP000504635">
    <property type="component" value="Unplaced"/>
</dbReference>
<dbReference type="KEGG" id="soy:115891788"/>
<dbReference type="AlphaFoldDB" id="A0A6J2YY87"/>
<feature type="domain" description="C2H2-type" evidence="13">
    <location>
        <begin position="368"/>
        <end position="391"/>
    </location>
</feature>
<keyword evidence="7" id="KW-0805">Transcription regulation</keyword>
<dbReference type="FunFam" id="3.30.160.60:FF:001370">
    <property type="entry name" value="Zinc finger protein"/>
    <property type="match status" value="1"/>
</dbReference>
<evidence type="ECO:0000256" key="1">
    <source>
        <dbReference type="ARBA" id="ARBA00004123"/>
    </source>
</evidence>
<feature type="binding site" evidence="12">
    <location>
        <position position="554"/>
    </location>
    <ligand>
        <name>Zn(2+)</name>
        <dbReference type="ChEBI" id="CHEBI:29105"/>
    </ligand>
</feature>
<keyword evidence="3 12" id="KW-0479">Metal-binding</keyword>
<dbReference type="RefSeq" id="XP_030768207.1">
    <property type="nucleotide sequence ID" value="XM_030912347.1"/>
</dbReference>
<dbReference type="Pfam" id="PF00096">
    <property type="entry name" value="zf-C2H2"/>
    <property type="match status" value="4"/>
</dbReference>
<dbReference type="GO" id="GO:0005634">
    <property type="term" value="C:nucleus"/>
    <property type="evidence" value="ECO:0007669"/>
    <property type="project" value="UniProtKB-SubCell"/>
</dbReference>
<evidence type="ECO:0000256" key="6">
    <source>
        <dbReference type="ARBA" id="ARBA00022833"/>
    </source>
</evidence>
<dbReference type="Pfam" id="PF07776">
    <property type="entry name" value="zf-AD"/>
    <property type="match status" value="2"/>
</dbReference>
<keyword evidence="9" id="KW-0804">Transcription</keyword>
<feature type="domain" description="C2H2-type" evidence="13">
    <location>
        <begin position="424"/>
        <end position="451"/>
    </location>
</feature>
<feature type="binding site" evidence="12">
    <location>
        <position position="59"/>
    </location>
    <ligand>
        <name>Zn(2+)</name>
        <dbReference type="ChEBI" id="CHEBI:29105"/>
    </ligand>
</feature>
<dbReference type="InterPro" id="IPR013087">
    <property type="entry name" value="Znf_C2H2_type"/>
</dbReference>
<dbReference type="SMART" id="SM00868">
    <property type="entry name" value="zf-AD"/>
    <property type="match status" value="2"/>
</dbReference>
<feature type="domain" description="C2H2-type" evidence="13">
    <location>
        <begin position="283"/>
        <end position="310"/>
    </location>
</feature>
<sequence length="905" mass="106334">MFHKPVITPDLTNFCRTCLTQCTAQDLTKLSCDISLKNDIYEITRIQMRFHSSLPQGICKKCFRDIRIAMAFKKKVEHTEVQLQTVVRVVNETNSITSIVLLTEELPVPDLVPIKTRDEKIEANKIDSSESDIIIEKVEETGEQDLVPTETRDEILEANTSDVNVKMENDIKFEEVEVRWEEVCEEVPKEWHISKLPCKKLRKCIYCDKEFDNIFDLKIHKRLDHVDKPCEICGKTFKSRECYVMHLRTHSEKRYMCDLCGETFMYSYKLHIHKRLHTGEQPFKCDICANVFQSNALLKIHTAKHRPECKFKCKKCPKAFKYASGLYSHDQRFHTVQTKYQCEECGVNVDGYGAFQRHSRMHRERTTHMCELCGKCYLASMSLKRHKKKVHLRSYHCEWCTESFKYEINLDKHLKTCHKNVKHFKCDVCNKRFRLQTLLKLHKIRHKEENGEGIVGLPIKSLNNNTLAYKDHLIEESLGYPLYNPDIWSSFYFTSWSFMTRLKILHDKDGCIQFQGSTFIHFMNITNNASGLIILTMSDKILYTSDFKKFCRTCLLPFDEQQTFSMYDTLVAKHLSKITQVQFVHHSALSTELCLKCYQHLKTAIDFRERVKKIESQMQQIVILLNEASKNPNVEIVEPDSDNSVENNVDNNIEEANTQMREDLQCTNDNECVTEFEEDTYNVQNDVTVKIENDIESNPSNQEGDKGKAPTPRKALACSYCGKEFKSRSNVLYHEKAIHAREKKHKCTMCDKSFMRRKFLQRHINMHTNTKPFSCKICKKRYYSQHDLDNHKIQHSDVKQYMCDICSKTFKTAGNFYQHRAIHGEKKYQCEHCGYKATSVTLLKHHLVSHMDKKVNMFLFKEHKCNICEKHYGHKFRLDQHMLSHTKEKPHSCDICGEKYGIFRF</sequence>
<dbReference type="GO" id="GO:0008270">
    <property type="term" value="F:zinc ion binding"/>
    <property type="evidence" value="ECO:0007669"/>
    <property type="project" value="UniProtKB-UniRule"/>
</dbReference>
<evidence type="ECO:0000256" key="3">
    <source>
        <dbReference type="ARBA" id="ARBA00022723"/>
    </source>
</evidence>
<dbReference type="InterPro" id="IPR036236">
    <property type="entry name" value="Znf_C2H2_sf"/>
</dbReference>
<dbReference type="InParanoid" id="A0A6J2YY87"/>
<feature type="domain" description="C2H2-type" evidence="13">
    <location>
        <begin position="228"/>
        <end position="255"/>
    </location>
</feature>
<dbReference type="Gene3D" id="3.40.1800.20">
    <property type="match status" value="1"/>
</dbReference>
<feature type="binding site" evidence="12">
    <location>
        <position position="594"/>
    </location>
    <ligand>
        <name>Zn(2+)</name>
        <dbReference type="ChEBI" id="CHEBI:29105"/>
    </ligand>
</feature>
<feature type="domain" description="C2H2-type" evidence="13">
    <location>
        <begin position="828"/>
        <end position="855"/>
    </location>
</feature>
<feature type="binding site" evidence="12">
    <location>
        <position position="551"/>
    </location>
    <ligand>
        <name>Zn(2+)</name>
        <dbReference type="ChEBI" id="CHEBI:29105"/>
    </ligand>
</feature>
<feature type="domain" description="C2H2-type" evidence="13">
    <location>
        <begin position="311"/>
        <end position="339"/>
    </location>
</feature>
<evidence type="ECO:0000313" key="16">
    <source>
        <dbReference type="RefSeq" id="XP_030768207.1"/>
    </source>
</evidence>
<dbReference type="SMART" id="SM00355">
    <property type="entry name" value="ZnF_C2H2"/>
    <property type="match status" value="15"/>
</dbReference>
<feature type="binding site" evidence="12">
    <location>
        <position position="18"/>
    </location>
    <ligand>
        <name>Zn(2+)</name>
        <dbReference type="ChEBI" id="CHEBI:29105"/>
    </ligand>
</feature>
<dbReference type="GO" id="GO:0003690">
    <property type="term" value="F:double-stranded DNA binding"/>
    <property type="evidence" value="ECO:0007669"/>
    <property type="project" value="UniProtKB-ARBA"/>
</dbReference>
<feature type="domain" description="C2H2-type" evidence="13">
    <location>
        <begin position="255"/>
        <end position="282"/>
    </location>
</feature>
<feature type="domain" description="C2H2-type" evidence="13">
    <location>
        <begin position="801"/>
        <end position="828"/>
    </location>
</feature>
<evidence type="ECO:0000256" key="2">
    <source>
        <dbReference type="ARBA" id="ARBA00006991"/>
    </source>
</evidence>
<feature type="domain" description="C2H2-type" evidence="13">
    <location>
        <begin position="716"/>
        <end position="744"/>
    </location>
</feature>
<reference evidence="16" key="1">
    <citation type="submission" date="2025-08" db="UniProtKB">
        <authorList>
            <consortium name="RefSeq"/>
        </authorList>
    </citation>
    <scope>IDENTIFICATION</scope>
    <source>
        <tissue evidence="16">Gonads</tissue>
    </source>
</reference>
<keyword evidence="15" id="KW-1185">Reference proteome</keyword>
<comment type="similarity">
    <text evidence="2">Belongs to the krueppel C2H2-type zinc-finger protein family.</text>
</comment>
<feature type="domain" description="C2H2-type" evidence="13">
    <location>
        <begin position="745"/>
        <end position="772"/>
    </location>
</feature>
<evidence type="ECO:0000256" key="4">
    <source>
        <dbReference type="ARBA" id="ARBA00022737"/>
    </source>
</evidence>
<keyword evidence="10" id="KW-0539">Nucleus</keyword>
<gene>
    <name evidence="16" type="primary">LOC115891788</name>
</gene>
<evidence type="ECO:0000256" key="10">
    <source>
        <dbReference type="ARBA" id="ARBA00023242"/>
    </source>
</evidence>
<dbReference type="OrthoDB" id="8117402at2759"/>
<feature type="domain" description="C2H2-type" evidence="13">
    <location>
        <begin position="773"/>
        <end position="800"/>
    </location>
</feature>
<dbReference type="InterPro" id="IPR012934">
    <property type="entry name" value="Znf_AD"/>
</dbReference>
<accession>A0A6J2YY87</accession>
<evidence type="ECO:0000313" key="15">
    <source>
        <dbReference type="Proteomes" id="UP000504635"/>
    </source>
</evidence>
<feature type="binding site" evidence="12">
    <location>
        <position position="15"/>
    </location>
    <ligand>
        <name>Zn(2+)</name>
        <dbReference type="ChEBI" id="CHEBI:29105"/>
    </ligand>
</feature>
<dbReference type="InterPro" id="IPR050636">
    <property type="entry name" value="C2H2-ZF_domain-containing"/>
</dbReference>
<feature type="domain" description="C2H2-type" evidence="13">
    <location>
        <begin position="340"/>
        <end position="367"/>
    </location>
</feature>
<dbReference type="GeneID" id="115891788"/>
<evidence type="ECO:0000259" key="13">
    <source>
        <dbReference type="PROSITE" id="PS50157"/>
    </source>
</evidence>
<feature type="domain" description="ZAD" evidence="14">
    <location>
        <begin position="549"/>
        <end position="621"/>
    </location>
</feature>
<feature type="binding site" evidence="12">
    <location>
        <position position="62"/>
    </location>
    <ligand>
        <name>Zn(2+)</name>
        <dbReference type="ChEBI" id="CHEBI:29105"/>
    </ligand>
</feature>
<name>A0A6J2YY87_SITOR</name>
<feature type="domain" description="C2H2-type" evidence="13">
    <location>
        <begin position="395"/>
        <end position="423"/>
    </location>
</feature>
<keyword evidence="6 12" id="KW-0862">Zinc</keyword>
<dbReference type="PANTHER" id="PTHR47772:SF12">
    <property type="entry name" value="RB-ASSOCIATED KRAB ZINC FINGER-RELATED"/>
    <property type="match status" value="1"/>
</dbReference>
<evidence type="ECO:0000256" key="11">
    <source>
        <dbReference type="PROSITE-ProRule" id="PRU00042"/>
    </source>
</evidence>
<evidence type="ECO:0000256" key="8">
    <source>
        <dbReference type="ARBA" id="ARBA00023125"/>
    </source>
</evidence>
<dbReference type="PROSITE" id="PS00028">
    <property type="entry name" value="ZINC_FINGER_C2H2_1"/>
    <property type="match status" value="13"/>
</dbReference>
<keyword evidence="4" id="KW-0677">Repeat</keyword>
<dbReference type="PANTHER" id="PTHR47772">
    <property type="entry name" value="ZINC FINGER PROTEIN 200"/>
    <property type="match status" value="1"/>
</dbReference>
<dbReference type="Gene3D" id="3.30.160.60">
    <property type="entry name" value="Classic Zinc Finger"/>
    <property type="match status" value="9"/>
</dbReference>
<evidence type="ECO:0000256" key="9">
    <source>
        <dbReference type="ARBA" id="ARBA00023163"/>
    </source>
</evidence>
<protein>
    <submittedName>
        <fullName evidence="16">Zinc finger protein 62 homolog</fullName>
    </submittedName>
</protein>
<feature type="domain" description="ZAD" evidence="14">
    <location>
        <begin position="13"/>
        <end position="86"/>
    </location>
</feature>
<keyword evidence="5 11" id="KW-0863">Zinc-finger</keyword>
<feature type="domain" description="C2H2-type" evidence="13">
    <location>
        <begin position="863"/>
        <end position="890"/>
    </location>
</feature>
<feature type="domain" description="C2H2-type" evidence="13">
    <location>
        <begin position="202"/>
        <end position="229"/>
    </location>
</feature>